<dbReference type="InterPro" id="IPR014710">
    <property type="entry name" value="RmlC-like_jellyroll"/>
</dbReference>
<dbReference type="GO" id="GO:0007189">
    <property type="term" value="P:adenylate cyclase-activating G protein-coupled receptor signaling pathway"/>
    <property type="evidence" value="ECO:0000318"/>
    <property type="project" value="GO_Central"/>
</dbReference>
<reference evidence="10" key="3">
    <citation type="submission" date="2025-09" db="UniProtKB">
        <authorList>
            <consortium name="Ensembl"/>
        </authorList>
    </citation>
    <scope>IDENTIFICATION</scope>
    <source>
        <strain evidence="10">Glennie</strain>
    </source>
</reference>
<dbReference type="GO" id="GO:0030552">
    <property type="term" value="F:cAMP binding"/>
    <property type="evidence" value="ECO:0000318"/>
    <property type="project" value="GO_Central"/>
</dbReference>
<name>F7G610_ORNAN</name>
<evidence type="ECO:0000256" key="3">
    <source>
        <dbReference type="ARBA" id="ARBA00022566"/>
    </source>
</evidence>
<reference evidence="10 11" key="1">
    <citation type="journal article" date="2008" name="Nature">
        <title>Genome analysis of the platypus reveals unique signatures of evolution.</title>
        <authorList>
            <person name="Warren W.C."/>
            <person name="Hillier L.W."/>
            <person name="Marshall Graves J.A."/>
            <person name="Birney E."/>
            <person name="Ponting C.P."/>
            <person name="Grutzner F."/>
            <person name="Belov K."/>
            <person name="Miller W."/>
            <person name="Clarke L."/>
            <person name="Chinwalla A.T."/>
            <person name="Yang S.P."/>
            <person name="Heger A."/>
            <person name="Locke D.P."/>
            <person name="Miethke P."/>
            <person name="Waters P.D."/>
            <person name="Veyrunes F."/>
            <person name="Fulton L."/>
            <person name="Fulton B."/>
            <person name="Graves T."/>
            <person name="Wallis J."/>
            <person name="Puente X.S."/>
            <person name="Lopez-Otin C."/>
            <person name="Ordonez G.R."/>
            <person name="Eichler E.E."/>
            <person name="Chen L."/>
            <person name="Cheng Z."/>
            <person name="Deakin J.E."/>
            <person name="Alsop A."/>
            <person name="Thompson K."/>
            <person name="Kirby P."/>
            <person name="Papenfuss A.T."/>
            <person name="Wakefield M.J."/>
            <person name="Olender T."/>
            <person name="Lancet D."/>
            <person name="Huttley G.A."/>
            <person name="Smit A.F."/>
            <person name="Pask A."/>
            <person name="Temple-Smith P."/>
            <person name="Batzer M.A."/>
            <person name="Walker J.A."/>
            <person name="Konkel M.K."/>
            <person name="Harris R.S."/>
            <person name="Whittington C.M."/>
            <person name="Wong E.S."/>
            <person name="Gemmell N.J."/>
            <person name="Buschiazzo E."/>
            <person name="Vargas Jentzsch I.M."/>
            <person name="Merkel A."/>
            <person name="Schmitz J."/>
            <person name="Zemann A."/>
            <person name="Churakov G."/>
            <person name="Kriegs J.O."/>
            <person name="Brosius J."/>
            <person name="Murchison E.P."/>
            <person name="Sachidanandam R."/>
            <person name="Smith C."/>
            <person name="Hannon G.J."/>
            <person name="Tsend-Ayush E."/>
            <person name="McMillan D."/>
            <person name="Attenborough R."/>
            <person name="Rens W."/>
            <person name="Ferguson-Smith M."/>
            <person name="Lefevre C.M."/>
            <person name="Sharp J.A."/>
            <person name="Nicholas K.R."/>
            <person name="Ray D.A."/>
            <person name="Kube M."/>
            <person name="Reinhardt R."/>
            <person name="Pringle T.H."/>
            <person name="Taylor J."/>
            <person name="Jones R.C."/>
            <person name="Nixon B."/>
            <person name="Dacheux J.L."/>
            <person name="Niwa H."/>
            <person name="Sekita Y."/>
            <person name="Huang X."/>
            <person name="Stark A."/>
            <person name="Kheradpour P."/>
            <person name="Kellis M."/>
            <person name="Flicek P."/>
            <person name="Chen Y."/>
            <person name="Webber C."/>
            <person name="Hardison R."/>
            <person name="Nelson J."/>
            <person name="Hallsworth-Pepin K."/>
            <person name="Delehaunty K."/>
            <person name="Markovic C."/>
            <person name="Minx P."/>
            <person name="Feng Y."/>
            <person name="Kremitzki C."/>
            <person name="Mitreva M."/>
            <person name="Glasscock J."/>
            <person name="Wylie T."/>
            <person name="Wohldmann P."/>
            <person name="Thiru P."/>
            <person name="Nhan M.N."/>
            <person name="Pohl C.S."/>
            <person name="Smith S.M."/>
            <person name="Hou S."/>
            <person name="Nefedov M."/>
            <person name="de Jong P.J."/>
            <person name="Renfree M.B."/>
            <person name="Mardis E.R."/>
            <person name="Wilson R.K."/>
        </authorList>
    </citation>
    <scope>NUCLEOTIDE SEQUENCE [LARGE SCALE GENOMIC DNA]</scope>
    <source>
        <strain evidence="10 11">Glennie</strain>
    </source>
</reference>
<dbReference type="InterPro" id="IPR018490">
    <property type="entry name" value="cNMP-bd_dom_sf"/>
</dbReference>
<keyword evidence="11" id="KW-1185">Reference proteome</keyword>
<dbReference type="PANTHER" id="PTHR11635:SF154">
    <property type="entry name" value="CYCLIC NUCLEOTIDE-BINDING DOMAIN-CONTAINING PROTEIN"/>
    <property type="match status" value="1"/>
</dbReference>
<dbReference type="AlphaFoldDB" id="F7G610"/>
<evidence type="ECO:0000256" key="4">
    <source>
        <dbReference type="ARBA" id="ARBA00022737"/>
    </source>
</evidence>
<dbReference type="SUPFAM" id="SSF51206">
    <property type="entry name" value="cAMP-binding domain-like"/>
    <property type="match status" value="2"/>
</dbReference>
<evidence type="ECO:0000256" key="7">
    <source>
        <dbReference type="ARBA" id="ARBA00037198"/>
    </source>
</evidence>
<dbReference type="Ensembl" id="ENSOANT00000014878.2">
    <property type="protein sequence ID" value="ENSOANP00000014875.2"/>
    <property type="gene ID" value="ENSOANG00000009356.2"/>
</dbReference>
<dbReference type="InterPro" id="IPR050503">
    <property type="entry name" value="cAMP-dep_PK_reg_su-like"/>
</dbReference>
<dbReference type="CDD" id="cd00038">
    <property type="entry name" value="CAP_ED"/>
    <property type="match status" value="2"/>
</dbReference>
<evidence type="ECO:0000256" key="1">
    <source>
        <dbReference type="ARBA" id="ARBA00005753"/>
    </source>
</evidence>
<dbReference type="OMA" id="PENYIEW"/>
<dbReference type="InterPro" id="IPR000595">
    <property type="entry name" value="cNMP-bd_dom"/>
</dbReference>
<comment type="function">
    <text evidence="7">Regulatory subunit of the cAMP-dependent protein kinases involved in cAMP signaling in cells. Type II regulatory chains mediate membrane association by binding to anchoring proteins, including the MAP2 kinase.</text>
</comment>
<dbReference type="SMART" id="SM00100">
    <property type="entry name" value="cNMP"/>
    <property type="match status" value="2"/>
</dbReference>
<sequence>MNASGILREREAGERFPPSPQPLPPPPRLRSGRSSPPPPAPSLGQVNSRESRGPRGQGGNRRWPRATGDLVDGCPGSAGRQPQWEGMPLDNGEEDREITPPSPSWRRYQRRASVQAEAINPGEGSSVSSPAGVRWAQHPKSAEQMKRLKETCETLLPFRELEEELLTQIFSAMFERKVEAQEHVVEQGEDGDYFYAIESGMYDILVARNKQDCRIGRYEDRGAFGELALMYSYPRPATIVALTAGVLWGLDRKTFRTITVTFQAERRKKFESLINSVPFFRSLEKSEKMKLLDMIESKTYRHGDCIFAQGEMADKFYIVESGEVKMLTEMPTGKEVGIVKLNPGEYFGEGALVGNKPRTSSAYAVGDAKCIVMNVEALERLLGPCLDILKRDMAQFKDLIALHDSSVDLSEEHKETNST</sequence>
<dbReference type="eggNOG" id="KOG1113">
    <property type="taxonomic scope" value="Eukaryota"/>
</dbReference>
<dbReference type="FunFam" id="2.60.120.10:FF:000017">
    <property type="entry name" value="cAMP-dependent protein kinase type II regulatory subunit"/>
    <property type="match status" value="1"/>
</dbReference>
<proteinExistence type="inferred from homology"/>
<evidence type="ECO:0000256" key="2">
    <source>
        <dbReference type="ARBA" id="ARBA00022553"/>
    </source>
</evidence>
<comment type="similarity">
    <text evidence="1">Belongs to the cAMP-dependent kinase regulatory chain family.</text>
</comment>
<dbReference type="FunFam" id="2.60.120.10:FF:000006">
    <property type="entry name" value="cAMP-dependent protein kinase type I-alpha regulatory subunit"/>
    <property type="match status" value="1"/>
</dbReference>
<dbReference type="STRING" id="9258.ENSOANP00000014875"/>
<dbReference type="PROSITE" id="PS50042">
    <property type="entry name" value="CNMP_BINDING_3"/>
    <property type="match status" value="2"/>
</dbReference>
<keyword evidence="4" id="KW-0677">Repeat</keyword>
<dbReference type="GeneTree" id="ENSGT00940000154836"/>
<dbReference type="InParanoid" id="F7G610"/>
<keyword evidence="3" id="KW-0116">cAMP-binding</keyword>
<keyword evidence="2" id="KW-0597">Phosphoprotein</keyword>
<feature type="region of interest" description="Disordered" evidence="8">
    <location>
        <begin position="1"/>
        <end position="107"/>
    </location>
</feature>
<protein>
    <recommendedName>
        <fullName evidence="9">Cyclic nucleotide-binding domain-containing protein</fullName>
    </recommendedName>
</protein>
<dbReference type="HOGENOM" id="CLU_018310_2_0_1"/>
<dbReference type="PANTHER" id="PTHR11635">
    <property type="entry name" value="CAMP-DEPENDENT PROTEIN KINASE REGULATORY CHAIN"/>
    <property type="match status" value="1"/>
</dbReference>
<dbReference type="GO" id="GO:0005952">
    <property type="term" value="C:cAMP-dependent protein kinase complex"/>
    <property type="evidence" value="ECO:0000318"/>
    <property type="project" value="GO_Central"/>
</dbReference>
<evidence type="ECO:0000256" key="6">
    <source>
        <dbReference type="ARBA" id="ARBA00023149"/>
    </source>
</evidence>
<dbReference type="Proteomes" id="UP000002279">
    <property type="component" value="Chromosome 7"/>
</dbReference>
<evidence type="ECO:0000256" key="5">
    <source>
        <dbReference type="ARBA" id="ARBA00022741"/>
    </source>
</evidence>
<dbReference type="Pfam" id="PF00027">
    <property type="entry name" value="cNMP_binding"/>
    <property type="match status" value="2"/>
</dbReference>
<evidence type="ECO:0000256" key="8">
    <source>
        <dbReference type="SAM" id="MobiDB-lite"/>
    </source>
</evidence>
<feature type="domain" description="Cyclic nucleotide-binding" evidence="9">
    <location>
        <begin position="157"/>
        <end position="276"/>
    </location>
</feature>
<feature type="domain" description="Cyclic nucleotide-binding" evidence="9">
    <location>
        <begin position="279"/>
        <end position="399"/>
    </location>
</feature>
<evidence type="ECO:0000313" key="11">
    <source>
        <dbReference type="Proteomes" id="UP000002279"/>
    </source>
</evidence>
<dbReference type="Gene3D" id="2.60.120.10">
    <property type="entry name" value="Jelly Rolls"/>
    <property type="match status" value="2"/>
</dbReference>
<keyword evidence="5" id="KW-0547">Nucleotide-binding</keyword>
<feature type="compositionally biased region" description="Pro residues" evidence="8">
    <location>
        <begin position="17"/>
        <end position="28"/>
    </location>
</feature>
<dbReference type="GO" id="GO:0005829">
    <property type="term" value="C:cytosol"/>
    <property type="evidence" value="ECO:0000318"/>
    <property type="project" value="GO_Central"/>
</dbReference>
<dbReference type="Bgee" id="ENSOANG00000009356">
    <property type="expression patterns" value="Expressed in testis and 1 other cell type or tissue"/>
</dbReference>
<dbReference type="PRINTS" id="PR00103">
    <property type="entry name" value="CAMPKINASE"/>
</dbReference>
<keyword evidence="6" id="KW-0114">cAMP</keyword>
<evidence type="ECO:0000259" key="9">
    <source>
        <dbReference type="PROSITE" id="PS50042"/>
    </source>
</evidence>
<evidence type="ECO:0000313" key="10">
    <source>
        <dbReference type="Ensembl" id="ENSOANP00000014875.2"/>
    </source>
</evidence>
<organism evidence="10 11">
    <name type="scientific">Ornithorhynchus anatinus</name>
    <name type="common">Duckbill platypus</name>
    <dbReference type="NCBI Taxonomy" id="9258"/>
    <lineage>
        <taxon>Eukaryota</taxon>
        <taxon>Metazoa</taxon>
        <taxon>Chordata</taxon>
        <taxon>Craniata</taxon>
        <taxon>Vertebrata</taxon>
        <taxon>Euteleostomi</taxon>
        <taxon>Mammalia</taxon>
        <taxon>Monotremata</taxon>
        <taxon>Ornithorhynchidae</taxon>
        <taxon>Ornithorhynchus</taxon>
    </lineage>
</organism>
<dbReference type="GO" id="GO:0004862">
    <property type="term" value="F:cAMP-dependent protein kinase inhibitor activity"/>
    <property type="evidence" value="ECO:0000318"/>
    <property type="project" value="GO_Central"/>
</dbReference>
<dbReference type="GO" id="GO:0034236">
    <property type="term" value="F:protein kinase A catalytic subunit binding"/>
    <property type="evidence" value="ECO:0000318"/>
    <property type="project" value="GO_Central"/>
</dbReference>
<reference evidence="10" key="2">
    <citation type="submission" date="2025-08" db="UniProtKB">
        <authorList>
            <consortium name="Ensembl"/>
        </authorList>
    </citation>
    <scope>IDENTIFICATION</scope>
    <source>
        <strain evidence="10">Glennie</strain>
    </source>
</reference>
<accession>F7G610</accession>